<evidence type="ECO:0000256" key="1">
    <source>
        <dbReference type="SAM" id="Phobius"/>
    </source>
</evidence>
<keyword evidence="3" id="KW-1185">Reference proteome</keyword>
<accession>A0ABY6JJA2</accession>
<sequence>MTPNDPTLLLLLYFIMPLWLLAGVCDWLCHRKTHIEENAGLKEAFIHILMFSEMGIPLLAALFLEINALIILLMVVGFLLHEATALWDVSYSSTVRYISPVEQHIHSFLEMVPLMALLLVVTRHWDQALALVGLGAAAADFSLNLKSEPLPVPYIVTLLLAIVLLEILPFAEEFVRCFRKRGATEK</sequence>
<keyword evidence="1" id="KW-0812">Transmembrane</keyword>
<gene>
    <name evidence="2" type="ORF">KFZ77_05045</name>
</gene>
<proteinExistence type="predicted"/>
<organism evidence="2 3">
    <name type="scientific">Siccibacter colletis</name>
    <dbReference type="NCBI Taxonomy" id="1505757"/>
    <lineage>
        <taxon>Bacteria</taxon>
        <taxon>Pseudomonadati</taxon>
        <taxon>Pseudomonadota</taxon>
        <taxon>Gammaproteobacteria</taxon>
        <taxon>Enterobacterales</taxon>
        <taxon>Enterobacteriaceae</taxon>
        <taxon>Siccibacter</taxon>
    </lineage>
</organism>
<feature type="transmembrane region" description="Helical" evidence="1">
    <location>
        <begin position="6"/>
        <end position="29"/>
    </location>
</feature>
<dbReference type="Proteomes" id="UP001156318">
    <property type="component" value="Chromosome"/>
</dbReference>
<dbReference type="EMBL" id="CP074352">
    <property type="protein sequence ID" value="UYU32889.1"/>
    <property type="molecule type" value="Genomic_DNA"/>
</dbReference>
<feature type="transmembrane region" description="Helical" evidence="1">
    <location>
        <begin position="58"/>
        <end position="81"/>
    </location>
</feature>
<dbReference type="RefSeq" id="WP_081826956.1">
    <property type="nucleotide sequence ID" value="NZ_CP074352.1"/>
</dbReference>
<keyword evidence="1" id="KW-1133">Transmembrane helix</keyword>
<keyword evidence="1" id="KW-0472">Membrane</keyword>
<evidence type="ECO:0000313" key="2">
    <source>
        <dbReference type="EMBL" id="UYU32889.1"/>
    </source>
</evidence>
<evidence type="ECO:0000313" key="3">
    <source>
        <dbReference type="Proteomes" id="UP001156318"/>
    </source>
</evidence>
<feature type="transmembrane region" description="Helical" evidence="1">
    <location>
        <begin position="151"/>
        <end position="171"/>
    </location>
</feature>
<name>A0ABY6JJA2_9ENTR</name>
<reference evidence="2 3" key="1">
    <citation type="submission" date="2021-05" db="EMBL/GenBank/DDBJ databases">
        <title>Isolation, identification, and the growth promoting effects of Pantoea dispersa strain YSD J2 from the aboveground leaves of Cyperus esculentus L.Var. Sativus.</title>
        <authorList>
            <person name="Wang S."/>
            <person name="Tang X.M."/>
            <person name="Huang Y.N."/>
        </authorList>
    </citation>
    <scope>NUCLEOTIDE SEQUENCE [LARGE SCALE GENOMIC DNA]</scope>
    <source>
        <strain evidence="3">YSD YN2</strain>
    </source>
</reference>
<protein>
    <submittedName>
        <fullName evidence="2">Diguanylate cyclase</fullName>
    </submittedName>
</protein>